<evidence type="ECO:0000256" key="6">
    <source>
        <dbReference type="ARBA" id="ARBA00022723"/>
    </source>
</evidence>
<feature type="transmembrane region" description="Helical" evidence="13">
    <location>
        <begin position="20"/>
        <end position="40"/>
    </location>
</feature>
<dbReference type="EMBL" id="JAXIOK010000018">
    <property type="protein sequence ID" value="KAK4749728.1"/>
    <property type="molecule type" value="Genomic_DNA"/>
</dbReference>
<dbReference type="Gene3D" id="2.40.33.10">
    <property type="entry name" value="PK beta-barrel domain-like"/>
    <property type="match status" value="1"/>
</dbReference>
<dbReference type="GO" id="GO:0004743">
    <property type="term" value="F:pyruvate kinase activity"/>
    <property type="evidence" value="ECO:0007669"/>
    <property type="project" value="UniProtKB-EC"/>
</dbReference>
<dbReference type="AlphaFoldDB" id="A0AAN7GSY5"/>
<evidence type="ECO:0000256" key="2">
    <source>
        <dbReference type="ARBA" id="ARBA00004997"/>
    </source>
</evidence>
<evidence type="ECO:0000313" key="15">
    <source>
        <dbReference type="EMBL" id="KAK4749728.1"/>
    </source>
</evidence>
<keyword evidence="13" id="KW-1133">Transmembrane helix</keyword>
<keyword evidence="8" id="KW-0418">Kinase</keyword>
<evidence type="ECO:0000259" key="14">
    <source>
        <dbReference type="Pfam" id="PF00224"/>
    </source>
</evidence>
<evidence type="ECO:0000256" key="1">
    <source>
        <dbReference type="ARBA" id="ARBA00001958"/>
    </source>
</evidence>
<comment type="similarity">
    <text evidence="3">Belongs to the pyruvate kinase family.</text>
</comment>
<keyword evidence="16" id="KW-1185">Reference proteome</keyword>
<dbReference type="GO" id="GO:0000287">
    <property type="term" value="F:magnesium ion binding"/>
    <property type="evidence" value="ECO:0007669"/>
    <property type="project" value="InterPro"/>
</dbReference>
<evidence type="ECO:0000256" key="4">
    <source>
        <dbReference type="ARBA" id="ARBA00012142"/>
    </source>
</evidence>
<reference evidence="15 16" key="1">
    <citation type="journal article" date="2023" name="Hortic Res">
        <title>Pangenome of water caltrop reveals structural variations and asymmetric subgenome divergence after allopolyploidization.</title>
        <authorList>
            <person name="Zhang X."/>
            <person name="Chen Y."/>
            <person name="Wang L."/>
            <person name="Yuan Y."/>
            <person name="Fang M."/>
            <person name="Shi L."/>
            <person name="Lu R."/>
            <person name="Comes H.P."/>
            <person name="Ma Y."/>
            <person name="Chen Y."/>
            <person name="Huang G."/>
            <person name="Zhou Y."/>
            <person name="Zheng Z."/>
            <person name="Qiu Y."/>
        </authorList>
    </citation>
    <scope>NUCLEOTIDE SEQUENCE [LARGE SCALE GENOMIC DNA]</scope>
    <source>
        <tissue evidence="15">Roots</tissue>
    </source>
</reference>
<evidence type="ECO:0000256" key="11">
    <source>
        <dbReference type="ARBA" id="ARBA00023152"/>
    </source>
</evidence>
<organism evidence="15 16">
    <name type="scientific">Trapa incisa</name>
    <dbReference type="NCBI Taxonomy" id="236973"/>
    <lineage>
        <taxon>Eukaryota</taxon>
        <taxon>Viridiplantae</taxon>
        <taxon>Streptophyta</taxon>
        <taxon>Embryophyta</taxon>
        <taxon>Tracheophyta</taxon>
        <taxon>Spermatophyta</taxon>
        <taxon>Magnoliopsida</taxon>
        <taxon>eudicotyledons</taxon>
        <taxon>Gunneridae</taxon>
        <taxon>Pentapetalae</taxon>
        <taxon>rosids</taxon>
        <taxon>malvids</taxon>
        <taxon>Myrtales</taxon>
        <taxon>Lythraceae</taxon>
        <taxon>Trapa</taxon>
    </lineage>
</organism>
<keyword evidence="12" id="KW-0670">Pyruvate</keyword>
<keyword evidence="13" id="KW-0472">Membrane</keyword>
<dbReference type="FunFam" id="3.20.20.60:FF:000051">
    <property type="entry name" value="Pyruvate kinase family protein"/>
    <property type="match status" value="1"/>
</dbReference>
<gene>
    <name evidence="15" type="ORF">SAY87_027177</name>
</gene>
<evidence type="ECO:0000256" key="3">
    <source>
        <dbReference type="ARBA" id="ARBA00008663"/>
    </source>
</evidence>
<dbReference type="GO" id="GO:0030955">
    <property type="term" value="F:potassium ion binding"/>
    <property type="evidence" value="ECO:0007669"/>
    <property type="project" value="InterPro"/>
</dbReference>
<dbReference type="InterPro" id="IPR001697">
    <property type="entry name" value="Pyr_Knase"/>
</dbReference>
<dbReference type="InterPro" id="IPR015793">
    <property type="entry name" value="Pyrv_Knase_brl"/>
</dbReference>
<keyword evidence="5" id="KW-0808">Transferase</keyword>
<keyword evidence="9" id="KW-0067">ATP-binding</keyword>
<evidence type="ECO:0000256" key="13">
    <source>
        <dbReference type="SAM" id="Phobius"/>
    </source>
</evidence>
<comment type="cofactor">
    <cofactor evidence="1">
        <name>K(+)</name>
        <dbReference type="ChEBI" id="CHEBI:29103"/>
    </cofactor>
</comment>
<feature type="domain" description="Pyruvate kinase barrel" evidence="14">
    <location>
        <begin position="517"/>
        <end position="756"/>
    </location>
</feature>
<dbReference type="SUPFAM" id="SSF50800">
    <property type="entry name" value="PK beta-barrel domain-like"/>
    <property type="match status" value="1"/>
</dbReference>
<evidence type="ECO:0000313" key="16">
    <source>
        <dbReference type="Proteomes" id="UP001345219"/>
    </source>
</evidence>
<dbReference type="InterPro" id="IPR040442">
    <property type="entry name" value="Pyrv_kinase-like_dom_sf"/>
</dbReference>
<evidence type="ECO:0000256" key="9">
    <source>
        <dbReference type="ARBA" id="ARBA00022840"/>
    </source>
</evidence>
<protein>
    <recommendedName>
        <fullName evidence="4">pyruvate kinase</fullName>
        <ecNumber evidence="4">2.7.1.40</ecNumber>
    </recommendedName>
</protein>
<keyword evidence="10" id="KW-0460">Magnesium</keyword>
<dbReference type="EC" id="2.7.1.40" evidence="4"/>
<keyword evidence="7" id="KW-0547">Nucleotide-binding</keyword>
<proteinExistence type="inferred from homology"/>
<dbReference type="PANTHER" id="PTHR11817">
    <property type="entry name" value="PYRUVATE KINASE"/>
    <property type="match status" value="1"/>
</dbReference>
<keyword evidence="6" id="KW-0479">Metal-binding</keyword>
<dbReference type="InterPro" id="IPR011037">
    <property type="entry name" value="Pyrv_Knase-like_insert_dom_sf"/>
</dbReference>
<evidence type="ECO:0000256" key="7">
    <source>
        <dbReference type="ARBA" id="ARBA00022741"/>
    </source>
</evidence>
<evidence type="ECO:0000256" key="8">
    <source>
        <dbReference type="ARBA" id="ARBA00022777"/>
    </source>
</evidence>
<feature type="domain" description="Pyruvate kinase barrel" evidence="14">
    <location>
        <begin position="314"/>
        <end position="409"/>
    </location>
</feature>
<dbReference type="InterPro" id="IPR015806">
    <property type="entry name" value="Pyrv_Knase_insert_dom_sf"/>
</dbReference>
<dbReference type="InterPro" id="IPR015813">
    <property type="entry name" value="Pyrv/PenolPyrv_kinase-like_dom"/>
</dbReference>
<evidence type="ECO:0000256" key="12">
    <source>
        <dbReference type="ARBA" id="ARBA00023317"/>
    </source>
</evidence>
<sequence length="794" mass="88345">MRQIHSLNLLSKFIIDAVSTVFLFVEKLFFPLCFSLLLFVSVRFHGIYRLVMIASGYLNTQVITLKLLQVAEKFCCLEPSASNASFPKPCFLLANELSQLNLGSPQQIRSLASRKFSSAVARAGEEDTWGSRYTCDDLENQRNSYNDPHVDLIHPVPESQAEISLKTEQWLCETNFLHKLRAVHLHVLASEQWNAPRLALCHRYYMTSAANLIHYLAIKSLDIELLQDDPIGILLLNLQAINSHVLASITEGIQLYNYTNLNYLKVHENSLVESDSIESVDKQRNGDFAINAMRRRASFNRERLFGTFHDRRPAHIMATVGVEATQSESLIPDLLNNGTTMFRINCAHGDSNLWYEIIRRVKHSSQILEKPCRILMDLAGPKLRTGKFKACPRVIKISPKRKFNGEVDNSAQVWLLQDGACPPPTRVPPDAVLLIDGPELIVRLGPGDVLRFHDARGKERVLKIKGRLHVTGGNGFLAECSRTAYVHSGAEFYLKQKKGKHLVGRVVEVPASEPFIRLRVGDLLIISRDGLSEAGPINGAHRITCPSGYLFDSVKPGEPIYFDDGRIQGVIQGTSSSEVIVSITHAGIRGTKLGSDKSINIPESNIRFQGLTSKDLADLEFVSSCADMMGISFVRDVQDIILLRRELKQRKLENVGIILKIETRSGFENLPLLLLEAMKGPNPLGVMIARGDLAVECGWEKLAYLQEEILSICGAAHVPVIWATQVLESLIKSGVPTRAEITDVALGMRASCIMLNKGKNLVNAVSMLDATLRSKSEKTTADMVKPLVLSSRLF</sequence>
<comment type="pathway">
    <text evidence="2">Carbohydrate degradation; glycolysis; pyruvate from D-glyceraldehyde 3-phosphate: step 5/5.</text>
</comment>
<evidence type="ECO:0000256" key="5">
    <source>
        <dbReference type="ARBA" id="ARBA00022679"/>
    </source>
</evidence>
<dbReference type="Proteomes" id="UP001345219">
    <property type="component" value="Chromosome 21"/>
</dbReference>
<dbReference type="GO" id="GO:0016301">
    <property type="term" value="F:kinase activity"/>
    <property type="evidence" value="ECO:0007669"/>
    <property type="project" value="UniProtKB-KW"/>
</dbReference>
<dbReference type="Pfam" id="PF00224">
    <property type="entry name" value="PK"/>
    <property type="match status" value="2"/>
</dbReference>
<comment type="caution">
    <text evidence="15">The sequence shown here is derived from an EMBL/GenBank/DDBJ whole genome shotgun (WGS) entry which is preliminary data.</text>
</comment>
<name>A0AAN7GSY5_9MYRT</name>
<dbReference type="Gene3D" id="3.20.20.60">
    <property type="entry name" value="Phosphoenolpyruvate-binding domains"/>
    <property type="match status" value="2"/>
</dbReference>
<dbReference type="SUPFAM" id="SSF51621">
    <property type="entry name" value="Phosphoenolpyruvate/pyruvate domain"/>
    <property type="match status" value="1"/>
</dbReference>
<dbReference type="GO" id="GO:0005524">
    <property type="term" value="F:ATP binding"/>
    <property type="evidence" value="ECO:0007669"/>
    <property type="project" value="UniProtKB-KW"/>
</dbReference>
<evidence type="ECO:0000256" key="10">
    <source>
        <dbReference type="ARBA" id="ARBA00022842"/>
    </source>
</evidence>
<keyword evidence="11" id="KW-0324">Glycolysis</keyword>
<keyword evidence="13" id="KW-0812">Transmembrane</keyword>
<accession>A0AAN7GSY5</accession>